<reference evidence="1" key="2">
    <citation type="submission" date="2020-05" db="UniProtKB">
        <authorList>
            <consortium name="EnsemblMetazoa"/>
        </authorList>
    </citation>
    <scope>IDENTIFICATION</scope>
    <source>
        <strain evidence="1">WRAIR2</strain>
    </source>
</reference>
<sequence length="139" mass="16693">MQVVPNVLRRVRFLRVERIPFRQGTLAELLQGIHVQLEFILRRSNDHPASVDRRTVRSVDVFLLIYHQLEVVCYRPIVYVHEQVSFHVSHGFYPSLKRAKMQMPVRVVAQLPISRKRYDRSRWCAYFHVYFVARFTVVR</sequence>
<keyword evidence="2" id="KW-1185">Reference proteome</keyword>
<organism evidence="1 2">
    <name type="scientific">Anopheles dirus</name>
    <dbReference type="NCBI Taxonomy" id="7168"/>
    <lineage>
        <taxon>Eukaryota</taxon>
        <taxon>Metazoa</taxon>
        <taxon>Ecdysozoa</taxon>
        <taxon>Arthropoda</taxon>
        <taxon>Hexapoda</taxon>
        <taxon>Insecta</taxon>
        <taxon>Pterygota</taxon>
        <taxon>Neoptera</taxon>
        <taxon>Endopterygota</taxon>
        <taxon>Diptera</taxon>
        <taxon>Nematocera</taxon>
        <taxon>Culicoidea</taxon>
        <taxon>Culicidae</taxon>
        <taxon>Anophelinae</taxon>
        <taxon>Anopheles</taxon>
    </lineage>
</organism>
<proteinExistence type="predicted"/>
<evidence type="ECO:0000313" key="1">
    <source>
        <dbReference type="EnsemblMetazoa" id="ADIR009964-PA"/>
    </source>
</evidence>
<evidence type="ECO:0000313" key="2">
    <source>
        <dbReference type="Proteomes" id="UP000075884"/>
    </source>
</evidence>
<protein>
    <submittedName>
        <fullName evidence="1">Uncharacterized protein</fullName>
    </submittedName>
</protein>
<dbReference type="VEuPathDB" id="VectorBase:ADIR009964"/>
<dbReference type="Proteomes" id="UP000075884">
    <property type="component" value="Unassembled WGS sequence"/>
</dbReference>
<reference evidence="2" key="1">
    <citation type="submission" date="2013-03" db="EMBL/GenBank/DDBJ databases">
        <title>The Genome Sequence of Anopheles dirus WRAIR2.</title>
        <authorList>
            <consortium name="The Broad Institute Genomics Platform"/>
            <person name="Neafsey D.E."/>
            <person name="Walton C."/>
            <person name="Walker B."/>
            <person name="Young S.K."/>
            <person name="Zeng Q."/>
            <person name="Gargeya S."/>
            <person name="Fitzgerald M."/>
            <person name="Haas B."/>
            <person name="Abouelleil A."/>
            <person name="Allen A.W."/>
            <person name="Alvarado L."/>
            <person name="Arachchi H.M."/>
            <person name="Berlin A.M."/>
            <person name="Chapman S.B."/>
            <person name="Gainer-Dewar J."/>
            <person name="Goldberg J."/>
            <person name="Griggs A."/>
            <person name="Gujja S."/>
            <person name="Hansen M."/>
            <person name="Howarth C."/>
            <person name="Imamovic A."/>
            <person name="Ireland A."/>
            <person name="Larimer J."/>
            <person name="McCowan C."/>
            <person name="Murphy C."/>
            <person name="Pearson M."/>
            <person name="Poon T.W."/>
            <person name="Priest M."/>
            <person name="Roberts A."/>
            <person name="Saif S."/>
            <person name="Shea T."/>
            <person name="Sisk P."/>
            <person name="Sykes S."/>
            <person name="Wortman J."/>
            <person name="Nusbaum C."/>
            <person name="Birren B."/>
        </authorList>
    </citation>
    <scope>NUCLEOTIDE SEQUENCE [LARGE SCALE GENOMIC DNA]</scope>
    <source>
        <strain evidence="2">WRAIR2</strain>
    </source>
</reference>
<dbReference type="EnsemblMetazoa" id="ADIR009964-RA">
    <property type="protein sequence ID" value="ADIR009964-PA"/>
    <property type="gene ID" value="ADIR009964"/>
</dbReference>
<dbReference type="AlphaFoldDB" id="A0A182NQM9"/>
<name>A0A182NQM9_9DIPT</name>
<accession>A0A182NQM9</accession>